<dbReference type="AlphaFoldDB" id="A0A6B0UUX3"/>
<protein>
    <submittedName>
        <fullName evidence="2">Uncharacterized protein</fullName>
    </submittedName>
</protein>
<evidence type="ECO:0000313" key="2">
    <source>
        <dbReference type="EMBL" id="MXU93314.1"/>
    </source>
</evidence>
<dbReference type="EMBL" id="GIFC01011231">
    <property type="protein sequence ID" value="MXU93314.1"/>
    <property type="molecule type" value="Transcribed_RNA"/>
</dbReference>
<feature type="region of interest" description="Disordered" evidence="1">
    <location>
        <begin position="96"/>
        <end position="116"/>
    </location>
</feature>
<proteinExistence type="predicted"/>
<evidence type="ECO:0000256" key="1">
    <source>
        <dbReference type="SAM" id="MobiDB-lite"/>
    </source>
</evidence>
<organism evidence="2">
    <name type="scientific">Ixodes ricinus</name>
    <name type="common">Common tick</name>
    <name type="synonym">Acarus ricinus</name>
    <dbReference type="NCBI Taxonomy" id="34613"/>
    <lineage>
        <taxon>Eukaryota</taxon>
        <taxon>Metazoa</taxon>
        <taxon>Ecdysozoa</taxon>
        <taxon>Arthropoda</taxon>
        <taxon>Chelicerata</taxon>
        <taxon>Arachnida</taxon>
        <taxon>Acari</taxon>
        <taxon>Parasitiformes</taxon>
        <taxon>Ixodida</taxon>
        <taxon>Ixodoidea</taxon>
        <taxon>Ixodidae</taxon>
        <taxon>Ixodinae</taxon>
        <taxon>Ixodes</taxon>
    </lineage>
</organism>
<sequence>MFTWQIIKRMKEKKQKTFLLNELNLRGYKRTVVGNELRNQSAPERCWKECMQCIINILMKQATSRRCTQNSPGALKPGQLKTSFVVEKSEGNFAKCEGKEKKKRKLNEMNKDSKSPEMRLITAVGDKRMPLIRSSAIPVSIHKH</sequence>
<name>A0A6B0UUX3_IXORI</name>
<reference evidence="2" key="1">
    <citation type="submission" date="2019-12" db="EMBL/GenBank/DDBJ databases">
        <title>An insight into the sialome of adult female Ixodes ricinus ticks feeding for 6 days.</title>
        <authorList>
            <person name="Perner J."/>
            <person name="Ribeiro J.M.C."/>
        </authorList>
    </citation>
    <scope>NUCLEOTIDE SEQUENCE</scope>
    <source>
        <strain evidence="2">Semi-engorged</strain>
        <tissue evidence="2">Salivary glands</tissue>
    </source>
</reference>
<accession>A0A6B0UUX3</accession>